<accession>A0A6N9HNZ3</accession>
<sequence length="132" mass="14525">MNTTLPLKQLINMRVSHVWFSDHSICYLELGALAPGRMRKNGTVGNPRGEATVFMGYDWFIKGSDFEFSRKDLHPQQDKLDALTTKIVGASIESASLSEGGNEVEISLSVGYTIASISPDNDGPDWSVTFNK</sequence>
<organism evidence="1 2">
    <name type="scientific">Pseudoduganella guangdongensis</name>
    <dbReference type="NCBI Taxonomy" id="2692179"/>
    <lineage>
        <taxon>Bacteria</taxon>
        <taxon>Pseudomonadati</taxon>
        <taxon>Pseudomonadota</taxon>
        <taxon>Betaproteobacteria</taxon>
        <taxon>Burkholderiales</taxon>
        <taxon>Oxalobacteraceae</taxon>
        <taxon>Telluria group</taxon>
        <taxon>Pseudoduganella</taxon>
    </lineage>
</organism>
<evidence type="ECO:0000313" key="2">
    <source>
        <dbReference type="Proteomes" id="UP000448575"/>
    </source>
</evidence>
<keyword evidence="2" id="KW-1185">Reference proteome</keyword>
<evidence type="ECO:0000313" key="1">
    <source>
        <dbReference type="EMBL" id="MYN05139.1"/>
    </source>
</evidence>
<gene>
    <name evidence="1" type="ORF">GTP41_23870</name>
</gene>
<dbReference type="RefSeq" id="WP_161028087.1">
    <property type="nucleotide sequence ID" value="NZ_WWCJ01000025.1"/>
</dbReference>
<dbReference type="AlphaFoldDB" id="A0A6N9HNZ3"/>
<name>A0A6N9HNZ3_9BURK</name>
<reference evidence="1 2" key="1">
    <citation type="submission" date="2019-12" db="EMBL/GenBank/DDBJ databases">
        <title>Novel species isolated from a subtropical stream in China.</title>
        <authorList>
            <person name="Lu H."/>
        </authorList>
    </citation>
    <scope>NUCLEOTIDE SEQUENCE [LARGE SCALE GENOMIC DNA]</scope>
    <source>
        <strain evidence="1 2">DS3</strain>
    </source>
</reference>
<comment type="caution">
    <text evidence="1">The sequence shown here is derived from an EMBL/GenBank/DDBJ whole genome shotgun (WGS) entry which is preliminary data.</text>
</comment>
<proteinExistence type="predicted"/>
<dbReference type="Proteomes" id="UP000448575">
    <property type="component" value="Unassembled WGS sequence"/>
</dbReference>
<protein>
    <submittedName>
        <fullName evidence="1">Uncharacterized protein</fullName>
    </submittedName>
</protein>
<dbReference type="EMBL" id="WWCJ01000025">
    <property type="protein sequence ID" value="MYN05139.1"/>
    <property type="molecule type" value="Genomic_DNA"/>
</dbReference>